<feature type="region of interest" description="Disordered" evidence="1">
    <location>
        <begin position="114"/>
        <end position="146"/>
    </location>
</feature>
<dbReference type="EMBL" id="JBAHYK010000003">
    <property type="protein sequence ID" value="KAL0581809.1"/>
    <property type="molecule type" value="Genomic_DNA"/>
</dbReference>
<proteinExistence type="predicted"/>
<name>A0ABR3G2B4_9AGAR</name>
<comment type="caution">
    <text evidence="2">The sequence shown here is derived from an EMBL/GenBank/DDBJ whole genome shotgun (WGS) entry which is preliminary data.</text>
</comment>
<protein>
    <submittedName>
        <fullName evidence="2">Uncharacterized protein</fullName>
    </submittedName>
</protein>
<dbReference type="Proteomes" id="UP001465976">
    <property type="component" value="Unassembled WGS sequence"/>
</dbReference>
<keyword evidence="3" id="KW-1185">Reference proteome</keyword>
<evidence type="ECO:0000313" key="3">
    <source>
        <dbReference type="Proteomes" id="UP001465976"/>
    </source>
</evidence>
<organism evidence="2 3">
    <name type="scientific">Marasmius crinis-equi</name>
    <dbReference type="NCBI Taxonomy" id="585013"/>
    <lineage>
        <taxon>Eukaryota</taxon>
        <taxon>Fungi</taxon>
        <taxon>Dikarya</taxon>
        <taxon>Basidiomycota</taxon>
        <taxon>Agaricomycotina</taxon>
        <taxon>Agaricomycetes</taxon>
        <taxon>Agaricomycetidae</taxon>
        <taxon>Agaricales</taxon>
        <taxon>Marasmiineae</taxon>
        <taxon>Marasmiaceae</taxon>
        <taxon>Marasmius</taxon>
    </lineage>
</organism>
<evidence type="ECO:0000313" key="2">
    <source>
        <dbReference type="EMBL" id="KAL0581809.1"/>
    </source>
</evidence>
<sequence>MQRASTLGNRLSYAQGLTQQANPAATAAKLREKKKEYDGVAALDKASSLLLERINGMMEDCDVMANAGEGIRVTSIRLFKVILFPLLIVHGEVLEQWPKMFHILNLFLASHSQNSEGEDNSSDRDGQMLVRLPIDELQSTPQTDKS</sequence>
<accession>A0ABR3G2B4</accession>
<gene>
    <name evidence="2" type="ORF">V5O48_000177</name>
</gene>
<feature type="compositionally biased region" description="Polar residues" evidence="1">
    <location>
        <begin position="137"/>
        <end position="146"/>
    </location>
</feature>
<reference evidence="2 3" key="1">
    <citation type="submission" date="2024-02" db="EMBL/GenBank/DDBJ databases">
        <title>A draft genome for the cacao thread blight pathogen Marasmius crinis-equi.</title>
        <authorList>
            <person name="Cohen S.P."/>
            <person name="Baruah I.K."/>
            <person name="Amoako-Attah I."/>
            <person name="Bukari Y."/>
            <person name="Meinhardt L.W."/>
            <person name="Bailey B.A."/>
        </authorList>
    </citation>
    <scope>NUCLEOTIDE SEQUENCE [LARGE SCALE GENOMIC DNA]</scope>
    <source>
        <strain evidence="2 3">GH-76</strain>
    </source>
</reference>
<evidence type="ECO:0000256" key="1">
    <source>
        <dbReference type="SAM" id="MobiDB-lite"/>
    </source>
</evidence>